<accession>A0AA88P2W2</accession>
<evidence type="ECO:0000313" key="1">
    <source>
        <dbReference type="EMBL" id="KAK2870604.1"/>
    </source>
</evidence>
<dbReference type="EMBL" id="JAUYZG010000023">
    <property type="protein sequence ID" value="KAK2870604.1"/>
    <property type="molecule type" value="Genomic_DNA"/>
</dbReference>
<organism evidence="1 2">
    <name type="scientific">Cirrhinus molitorella</name>
    <name type="common">mud carp</name>
    <dbReference type="NCBI Taxonomy" id="172907"/>
    <lineage>
        <taxon>Eukaryota</taxon>
        <taxon>Metazoa</taxon>
        <taxon>Chordata</taxon>
        <taxon>Craniata</taxon>
        <taxon>Vertebrata</taxon>
        <taxon>Euteleostomi</taxon>
        <taxon>Actinopterygii</taxon>
        <taxon>Neopterygii</taxon>
        <taxon>Teleostei</taxon>
        <taxon>Ostariophysi</taxon>
        <taxon>Cypriniformes</taxon>
        <taxon>Cyprinidae</taxon>
        <taxon>Labeoninae</taxon>
        <taxon>Labeonini</taxon>
        <taxon>Cirrhinus</taxon>
    </lineage>
</organism>
<reference evidence="1" key="1">
    <citation type="submission" date="2023-08" db="EMBL/GenBank/DDBJ databases">
        <title>Chromosome-level Genome Assembly of mud carp (Cirrhinus molitorella).</title>
        <authorList>
            <person name="Liu H."/>
        </authorList>
    </citation>
    <scope>NUCLEOTIDE SEQUENCE</scope>
    <source>
        <strain evidence="1">Prfri</strain>
        <tissue evidence="1">Muscle</tissue>
    </source>
</reference>
<dbReference type="AlphaFoldDB" id="A0AA88P2W2"/>
<dbReference type="Proteomes" id="UP001187343">
    <property type="component" value="Unassembled WGS sequence"/>
</dbReference>
<protein>
    <submittedName>
        <fullName evidence="1">Uncharacterized protein</fullName>
    </submittedName>
</protein>
<sequence length="93" mass="10184">MSFASDILRKGIPEEGGWELSPILPEDFRSSRQKEARATRSSPMVVQVEDQLSNHLTKRQDPAETSGLFSPGNHSRVASVGCGLQMDSPVTMI</sequence>
<gene>
    <name evidence="1" type="ORF">Q8A67_023131</name>
</gene>
<comment type="caution">
    <text evidence="1">The sequence shown here is derived from an EMBL/GenBank/DDBJ whole genome shotgun (WGS) entry which is preliminary data.</text>
</comment>
<keyword evidence="2" id="KW-1185">Reference proteome</keyword>
<proteinExistence type="predicted"/>
<name>A0AA88P2W2_9TELE</name>
<evidence type="ECO:0000313" key="2">
    <source>
        <dbReference type="Proteomes" id="UP001187343"/>
    </source>
</evidence>